<comment type="caution">
    <text evidence="2">The sequence shown here is derived from an EMBL/GenBank/DDBJ whole genome shotgun (WGS) entry which is preliminary data.</text>
</comment>
<dbReference type="Pfam" id="PF13302">
    <property type="entry name" value="Acetyltransf_3"/>
    <property type="match status" value="1"/>
</dbReference>
<protein>
    <recommendedName>
        <fullName evidence="1">N-acetyltransferase domain-containing protein</fullName>
    </recommendedName>
</protein>
<dbReference type="InterPro" id="IPR000182">
    <property type="entry name" value="GNAT_dom"/>
</dbReference>
<dbReference type="PROSITE" id="PS51186">
    <property type="entry name" value="GNAT"/>
    <property type="match status" value="1"/>
</dbReference>
<name>A0A1Q9ADG2_9HYPH</name>
<dbReference type="PANTHER" id="PTHR43415:SF3">
    <property type="entry name" value="GNAT-FAMILY ACETYLTRANSFERASE"/>
    <property type="match status" value="1"/>
</dbReference>
<dbReference type="PANTHER" id="PTHR43415">
    <property type="entry name" value="SPERMIDINE N(1)-ACETYLTRANSFERASE"/>
    <property type="match status" value="1"/>
</dbReference>
<reference evidence="2 3" key="1">
    <citation type="submission" date="2016-09" db="EMBL/GenBank/DDBJ databases">
        <title>Rhizobium sp. nov., a novel species isolated from the rice rhizosphere.</title>
        <authorList>
            <person name="Zhao J."/>
            <person name="Zhang X."/>
        </authorList>
    </citation>
    <scope>NUCLEOTIDE SEQUENCE [LARGE SCALE GENOMIC DNA]</scope>
    <source>
        <strain evidence="2 3">MH17</strain>
    </source>
</reference>
<dbReference type="Proteomes" id="UP000186143">
    <property type="component" value="Unassembled WGS sequence"/>
</dbReference>
<feature type="domain" description="N-acetyltransferase" evidence="1">
    <location>
        <begin position="4"/>
        <end position="157"/>
    </location>
</feature>
<dbReference type="GO" id="GO:0016747">
    <property type="term" value="F:acyltransferase activity, transferring groups other than amino-acyl groups"/>
    <property type="evidence" value="ECO:0007669"/>
    <property type="project" value="InterPro"/>
</dbReference>
<evidence type="ECO:0000259" key="1">
    <source>
        <dbReference type="PROSITE" id="PS51186"/>
    </source>
</evidence>
<evidence type="ECO:0000313" key="2">
    <source>
        <dbReference type="EMBL" id="OLP52963.1"/>
    </source>
</evidence>
<dbReference type="AlphaFoldDB" id="A0A1Q9ADG2"/>
<accession>A0A1Q9ADG2</accession>
<dbReference type="SUPFAM" id="SSF55729">
    <property type="entry name" value="Acyl-CoA N-acyltransferases (Nat)"/>
    <property type="match status" value="1"/>
</dbReference>
<dbReference type="STRING" id="1672749.BJF92_18160"/>
<sequence>MNTISIRAARDADIAFIMATERLPGYAERVGAHDAAVHRQKMGLRDYRYVIGETPQGAFGFAVIKQNDDGKGIANLNRIAVRQAGNGIGTRFILGVTDLVFADPQIERLWLDVLPDNAIARHVYAKIGFVEEGLMRSALRFPDGRRADLLLMSLLRHEWLNARGADRKATALPV</sequence>
<dbReference type="InterPro" id="IPR016181">
    <property type="entry name" value="Acyl_CoA_acyltransferase"/>
</dbReference>
<dbReference type="EMBL" id="MKIO01000041">
    <property type="protein sequence ID" value="OLP52963.1"/>
    <property type="molecule type" value="Genomic_DNA"/>
</dbReference>
<evidence type="ECO:0000313" key="3">
    <source>
        <dbReference type="Proteomes" id="UP000186143"/>
    </source>
</evidence>
<organism evidence="2 3">
    <name type="scientific">Xaviernesmea rhizosphaerae</name>
    <dbReference type="NCBI Taxonomy" id="1672749"/>
    <lineage>
        <taxon>Bacteria</taxon>
        <taxon>Pseudomonadati</taxon>
        <taxon>Pseudomonadota</taxon>
        <taxon>Alphaproteobacteria</taxon>
        <taxon>Hyphomicrobiales</taxon>
        <taxon>Rhizobiaceae</taxon>
        <taxon>Rhizobium/Agrobacterium group</taxon>
        <taxon>Xaviernesmea</taxon>
    </lineage>
</organism>
<gene>
    <name evidence="2" type="ORF">BJF92_18160</name>
</gene>
<dbReference type="Gene3D" id="3.40.630.30">
    <property type="match status" value="1"/>
</dbReference>
<dbReference type="OrthoDB" id="5815030at2"/>
<proteinExistence type="predicted"/>